<dbReference type="EMBL" id="FNDX01000022">
    <property type="protein sequence ID" value="SDJ71075.1"/>
    <property type="molecule type" value="Genomic_DNA"/>
</dbReference>
<feature type="domain" description="Copper amine oxidase-like N-terminal" evidence="2">
    <location>
        <begin position="33"/>
        <end position="140"/>
    </location>
</feature>
<dbReference type="STRING" id="1174501.SAMN05216192_12272"/>
<keyword evidence="1" id="KW-0732">Signal</keyword>
<evidence type="ECO:0000259" key="2">
    <source>
        <dbReference type="Pfam" id="PF07833"/>
    </source>
</evidence>
<dbReference type="InterPro" id="IPR012854">
    <property type="entry name" value="Cu_amine_oxidase-like_N"/>
</dbReference>
<accession>A0A1G8W017</accession>
<feature type="signal peptide" evidence="1">
    <location>
        <begin position="1"/>
        <end position="24"/>
    </location>
</feature>
<dbReference type="AlphaFoldDB" id="A0A1G8W017"/>
<name>A0A1G8W017_9BACL</name>
<organism evidence="3 4">
    <name type="scientific">Paenibacillus typhae</name>
    <dbReference type="NCBI Taxonomy" id="1174501"/>
    <lineage>
        <taxon>Bacteria</taxon>
        <taxon>Bacillati</taxon>
        <taxon>Bacillota</taxon>
        <taxon>Bacilli</taxon>
        <taxon>Bacillales</taxon>
        <taxon>Paenibacillaceae</taxon>
        <taxon>Paenibacillus</taxon>
    </lineage>
</organism>
<evidence type="ECO:0000256" key="1">
    <source>
        <dbReference type="SAM" id="SignalP"/>
    </source>
</evidence>
<dbReference type="Gene3D" id="3.30.457.10">
    <property type="entry name" value="Copper amine oxidase-like, N-terminal domain"/>
    <property type="match status" value="2"/>
</dbReference>
<sequence>MKKCLALLLGLSLCLPAISTTTYAKSNDIRVNVEGESVEFDQPPIILDGRTLVPIRAVCEKIGATIKWDVGTRTTTVSKGNKTLSLQIDSQQMQVSGGSPVQLDVPPQIYNGRTLLPIRAVVENLGYEVTWDAAKQILSIEQEGAIIVDGLENTQAYGVDNWAQISSVHQFPYKGDGLAYAYADNNQLKITTPGKTLTLEVKYPILGDVISDDDGNFYVVWGKENDTQNAAIETVFITKYSPEGQELKTTGFVGKSTPWRDADSAKTKVPFAHGNSVSVIADGILVNYHSKRRYDGHQSDNVIAVKISDMSPYLLPNDTYSGHSFNQSLIYSKKSSGFLFASHGDAYARGFRVNNSSGKYGDDSEILFHFYLEANANYDMYIVNTTFAQLGGLAETSKGVALVGASAKSISEQAKSEKQNLFVQIFDPQAGQVSESMFTGGEVRSGALSTDINDSNNSPLEKVTDYGVHWLTNYNDTDVIAPQVVSADDRIVILWSTDEDTFYMVLSENGTVITPATSLGGLPLNSFERPVYYDGAVYWVAVKNGRLKTMSIRP</sequence>
<keyword evidence="4" id="KW-1185">Reference proteome</keyword>
<dbReference type="Pfam" id="PF07833">
    <property type="entry name" value="Cu_amine_oxidN1"/>
    <property type="match status" value="1"/>
</dbReference>
<feature type="chain" id="PRO_5011489771" evidence="1">
    <location>
        <begin position="25"/>
        <end position="554"/>
    </location>
</feature>
<evidence type="ECO:0000313" key="4">
    <source>
        <dbReference type="Proteomes" id="UP000199050"/>
    </source>
</evidence>
<dbReference type="InterPro" id="IPR036582">
    <property type="entry name" value="Mao_N_sf"/>
</dbReference>
<dbReference type="SUPFAM" id="SSF55383">
    <property type="entry name" value="Copper amine oxidase, domain N"/>
    <property type="match status" value="1"/>
</dbReference>
<dbReference type="RefSeq" id="WP_167360713.1">
    <property type="nucleotide sequence ID" value="NZ_CBCSKY010000022.1"/>
</dbReference>
<dbReference type="Proteomes" id="UP000199050">
    <property type="component" value="Unassembled WGS sequence"/>
</dbReference>
<proteinExistence type="predicted"/>
<evidence type="ECO:0000313" key="3">
    <source>
        <dbReference type="EMBL" id="SDJ71075.1"/>
    </source>
</evidence>
<reference evidence="4" key="1">
    <citation type="submission" date="2016-10" db="EMBL/GenBank/DDBJ databases">
        <authorList>
            <person name="Varghese N."/>
            <person name="Submissions S."/>
        </authorList>
    </citation>
    <scope>NUCLEOTIDE SEQUENCE [LARGE SCALE GENOMIC DNA]</scope>
    <source>
        <strain evidence="4">CGMCC 1.11012</strain>
    </source>
</reference>
<gene>
    <name evidence="3" type="ORF">SAMN05216192_12272</name>
</gene>
<protein>
    <submittedName>
        <fullName evidence="3">Copper amine oxidase N-terminal domain-containing protein</fullName>
    </submittedName>
</protein>